<protein>
    <submittedName>
        <fullName evidence="2">Uncharacterized protein</fullName>
    </submittedName>
</protein>
<evidence type="ECO:0000313" key="3">
    <source>
        <dbReference type="Proteomes" id="UP000708208"/>
    </source>
</evidence>
<feature type="region of interest" description="Disordered" evidence="1">
    <location>
        <begin position="16"/>
        <end position="65"/>
    </location>
</feature>
<gene>
    <name evidence="2" type="ORF">AFUS01_LOCUS37970</name>
</gene>
<dbReference type="EMBL" id="CAJVCH010545790">
    <property type="protein sequence ID" value="CAG7828017.1"/>
    <property type="molecule type" value="Genomic_DNA"/>
</dbReference>
<proteinExistence type="predicted"/>
<evidence type="ECO:0000313" key="2">
    <source>
        <dbReference type="EMBL" id="CAG7828017.1"/>
    </source>
</evidence>
<dbReference type="AlphaFoldDB" id="A0A8J2L3D2"/>
<dbReference type="Proteomes" id="UP000708208">
    <property type="component" value="Unassembled WGS sequence"/>
</dbReference>
<keyword evidence="3" id="KW-1185">Reference proteome</keyword>
<accession>A0A8J2L3D2</accession>
<evidence type="ECO:0000256" key="1">
    <source>
        <dbReference type="SAM" id="MobiDB-lite"/>
    </source>
</evidence>
<sequence>MQKILSVRFKDDNFHQNSLGINDNTEELAPPAKDSDWSISIRDGVDPNDNDESSDEEDIFGPSFLRLGSDESDDIIFETSGRLYLNAIQK</sequence>
<organism evidence="2 3">
    <name type="scientific">Allacma fusca</name>
    <dbReference type="NCBI Taxonomy" id="39272"/>
    <lineage>
        <taxon>Eukaryota</taxon>
        <taxon>Metazoa</taxon>
        <taxon>Ecdysozoa</taxon>
        <taxon>Arthropoda</taxon>
        <taxon>Hexapoda</taxon>
        <taxon>Collembola</taxon>
        <taxon>Symphypleona</taxon>
        <taxon>Sminthuridae</taxon>
        <taxon>Allacma</taxon>
    </lineage>
</organism>
<reference evidence="2" key="1">
    <citation type="submission" date="2021-06" db="EMBL/GenBank/DDBJ databases">
        <authorList>
            <person name="Hodson N. C."/>
            <person name="Mongue J. A."/>
            <person name="Jaron S. K."/>
        </authorList>
    </citation>
    <scope>NUCLEOTIDE SEQUENCE</scope>
</reference>
<comment type="caution">
    <text evidence="2">The sequence shown here is derived from an EMBL/GenBank/DDBJ whole genome shotgun (WGS) entry which is preliminary data.</text>
</comment>
<name>A0A8J2L3D2_9HEXA</name>
<feature type="compositionally biased region" description="Acidic residues" evidence="1">
    <location>
        <begin position="46"/>
        <end position="59"/>
    </location>
</feature>
<dbReference type="OrthoDB" id="6778822at2759"/>